<accession>A0AAE0NXE8</accession>
<keyword evidence="2" id="KW-1185">Reference proteome</keyword>
<sequence>MAHSTPFSSPVYLMFAGQKVVQVVVDGRLGAEADVSTKVKEEDIKIDGGDGLEIEIEYSKEYSEAPRDIIVQTGNYMNTRGVKRVLMEFASMGLVTPNMPNGGIVYKCKAYDQCDIGSDNEYDLKTHLYNSINAWPEVVHEIIMNRFASGGTSSQRHTYSANGIYPAYDNTHVALEFLGRSTKGGENMYDGGANIFFSRFDFMFAKGSHIAARC</sequence>
<comment type="caution">
    <text evidence="1">The sequence shown here is derived from an EMBL/GenBank/DDBJ whole genome shotgun (WGS) entry which is preliminary data.</text>
</comment>
<dbReference type="Gene3D" id="3.30.760.10">
    <property type="entry name" value="RNA Cap, Translation Initiation Factor Eif4e"/>
    <property type="match status" value="1"/>
</dbReference>
<name>A0AAE0NXE8_9PEZI</name>
<gene>
    <name evidence="1" type="ORF">B0H63DRAFT_445584</name>
</gene>
<dbReference type="InterPro" id="IPR015034">
    <property type="entry name" value="Bles03"/>
</dbReference>
<protein>
    <submittedName>
        <fullName evidence="1">Uncharacterized protein</fullName>
    </submittedName>
</protein>
<dbReference type="InterPro" id="IPR023398">
    <property type="entry name" value="TIF_eIF4e-like"/>
</dbReference>
<organism evidence="1 2">
    <name type="scientific">Podospora didyma</name>
    <dbReference type="NCBI Taxonomy" id="330526"/>
    <lineage>
        <taxon>Eukaryota</taxon>
        <taxon>Fungi</taxon>
        <taxon>Dikarya</taxon>
        <taxon>Ascomycota</taxon>
        <taxon>Pezizomycotina</taxon>
        <taxon>Sordariomycetes</taxon>
        <taxon>Sordariomycetidae</taxon>
        <taxon>Sordariales</taxon>
        <taxon>Podosporaceae</taxon>
        <taxon>Podospora</taxon>
    </lineage>
</organism>
<evidence type="ECO:0000313" key="2">
    <source>
        <dbReference type="Proteomes" id="UP001285441"/>
    </source>
</evidence>
<evidence type="ECO:0000313" key="1">
    <source>
        <dbReference type="EMBL" id="KAK3389384.1"/>
    </source>
</evidence>
<dbReference type="EMBL" id="JAULSW010000002">
    <property type="protein sequence ID" value="KAK3389384.1"/>
    <property type="molecule type" value="Genomic_DNA"/>
</dbReference>
<dbReference type="Proteomes" id="UP001285441">
    <property type="component" value="Unassembled WGS sequence"/>
</dbReference>
<dbReference type="AlphaFoldDB" id="A0AAE0NXE8"/>
<reference evidence="1" key="2">
    <citation type="submission" date="2023-06" db="EMBL/GenBank/DDBJ databases">
        <authorList>
            <consortium name="Lawrence Berkeley National Laboratory"/>
            <person name="Haridas S."/>
            <person name="Hensen N."/>
            <person name="Bonometti L."/>
            <person name="Westerberg I."/>
            <person name="Brannstrom I.O."/>
            <person name="Guillou S."/>
            <person name="Cros-Aarteil S."/>
            <person name="Calhoun S."/>
            <person name="Kuo A."/>
            <person name="Mondo S."/>
            <person name="Pangilinan J."/>
            <person name="Riley R."/>
            <person name="LaButti K."/>
            <person name="Andreopoulos B."/>
            <person name="Lipzen A."/>
            <person name="Chen C."/>
            <person name="Yanf M."/>
            <person name="Daum C."/>
            <person name="Ng V."/>
            <person name="Clum A."/>
            <person name="Steindorff A."/>
            <person name="Ohm R."/>
            <person name="Martin F."/>
            <person name="Silar P."/>
            <person name="Natvig D."/>
            <person name="Lalanne C."/>
            <person name="Gautier V."/>
            <person name="Ament-velasquez S.L."/>
            <person name="Kruys A."/>
            <person name="Hutchinson M.I."/>
            <person name="Powell A.J."/>
            <person name="Barry K."/>
            <person name="Miller A.N."/>
            <person name="Grigoriev I.V."/>
            <person name="Debuchy R."/>
            <person name="Gladieux P."/>
            <person name="Thoren M.H."/>
            <person name="Johannesson H."/>
        </authorList>
    </citation>
    <scope>NUCLEOTIDE SEQUENCE</scope>
    <source>
        <strain evidence="1">CBS 232.78</strain>
    </source>
</reference>
<dbReference type="SUPFAM" id="SSF55418">
    <property type="entry name" value="eIF4e-like"/>
    <property type="match status" value="1"/>
</dbReference>
<proteinExistence type="predicted"/>
<reference evidence="1" key="1">
    <citation type="journal article" date="2023" name="Mol. Phylogenet. Evol.">
        <title>Genome-scale phylogeny and comparative genomics of the fungal order Sordariales.</title>
        <authorList>
            <person name="Hensen N."/>
            <person name="Bonometti L."/>
            <person name="Westerberg I."/>
            <person name="Brannstrom I.O."/>
            <person name="Guillou S."/>
            <person name="Cros-Aarteil S."/>
            <person name="Calhoun S."/>
            <person name="Haridas S."/>
            <person name="Kuo A."/>
            <person name="Mondo S."/>
            <person name="Pangilinan J."/>
            <person name="Riley R."/>
            <person name="LaButti K."/>
            <person name="Andreopoulos B."/>
            <person name="Lipzen A."/>
            <person name="Chen C."/>
            <person name="Yan M."/>
            <person name="Daum C."/>
            <person name="Ng V."/>
            <person name="Clum A."/>
            <person name="Steindorff A."/>
            <person name="Ohm R.A."/>
            <person name="Martin F."/>
            <person name="Silar P."/>
            <person name="Natvig D.O."/>
            <person name="Lalanne C."/>
            <person name="Gautier V."/>
            <person name="Ament-Velasquez S.L."/>
            <person name="Kruys A."/>
            <person name="Hutchinson M.I."/>
            <person name="Powell A.J."/>
            <person name="Barry K."/>
            <person name="Miller A.N."/>
            <person name="Grigoriev I.V."/>
            <person name="Debuchy R."/>
            <person name="Gladieux P."/>
            <person name="Hiltunen Thoren M."/>
            <person name="Johannesson H."/>
        </authorList>
    </citation>
    <scope>NUCLEOTIDE SEQUENCE</scope>
    <source>
        <strain evidence="1">CBS 232.78</strain>
    </source>
</reference>
<dbReference type="Pfam" id="PF08939">
    <property type="entry name" value="Bles03"/>
    <property type="match status" value="1"/>
</dbReference>